<feature type="compositionally biased region" description="Basic and acidic residues" evidence="3">
    <location>
        <begin position="162"/>
        <end position="174"/>
    </location>
</feature>
<dbReference type="Pfam" id="PF00595">
    <property type="entry name" value="PDZ"/>
    <property type="match status" value="1"/>
</dbReference>
<sequence>NVLPESPAGRTNDLKTGDRILEVDGIDLRHASHEQAVKVIRAAGNPVHFLVQSLVQWNVESETEGASGFNKHESFNHKGLEASSPQGELLKAMPYPIPQPRTPSPEVIQEGVNNERKKTIKGSVRKSAAPATPNANPTKAPEPAKKKYSSSEESDDDEDTRDMEGRIYTKKGQEIYRASAGNVKRTKEEIEADPEEEDDYGYTASK</sequence>
<dbReference type="Gene3D" id="2.30.42.10">
    <property type="match status" value="1"/>
</dbReference>
<evidence type="ECO:0000256" key="1">
    <source>
        <dbReference type="ARBA" id="ARBA00004370"/>
    </source>
</evidence>
<gene>
    <name evidence="5" type="ORF">g.31296</name>
</gene>
<feature type="compositionally biased region" description="Low complexity" evidence="3">
    <location>
        <begin position="126"/>
        <end position="141"/>
    </location>
</feature>
<evidence type="ECO:0000259" key="4">
    <source>
        <dbReference type="PROSITE" id="PS50106"/>
    </source>
</evidence>
<dbReference type="PANTHER" id="PTHR23119:SF51">
    <property type="entry name" value="DISKS LARGE 1 TUMOR SUPPRESSOR PROTEIN"/>
    <property type="match status" value="1"/>
</dbReference>
<dbReference type="GO" id="GO:0030054">
    <property type="term" value="C:cell junction"/>
    <property type="evidence" value="ECO:0007669"/>
    <property type="project" value="TreeGrafter"/>
</dbReference>
<dbReference type="GO" id="GO:0098609">
    <property type="term" value="P:cell-cell adhesion"/>
    <property type="evidence" value="ECO:0007669"/>
    <property type="project" value="TreeGrafter"/>
</dbReference>
<proteinExistence type="predicted"/>
<evidence type="ECO:0000256" key="3">
    <source>
        <dbReference type="SAM" id="MobiDB-lite"/>
    </source>
</evidence>
<dbReference type="GO" id="GO:0097120">
    <property type="term" value="P:receptor localization to synapse"/>
    <property type="evidence" value="ECO:0007669"/>
    <property type="project" value="TreeGrafter"/>
</dbReference>
<dbReference type="InterPro" id="IPR001478">
    <property type="entry name" value="PDZ"/>
</dbReference>
<dbReference type="PROSITE" id="PS50106">
    <property type="entry name" value="PDZ"/>
    <property type="match status" value="1"/>
</dbReference>
<reference evidence="5" key="1">
    <citation type="submission" date="2015-12" db="EMBL/GenBank/DDBJ databases">
        <title>De novo transcriptome assembly of four potential Pierce s Disease insect vectors from Arizona vineyards.</title>
        <authorList>
            <person name="Tassone E.E."/>
        </authorList>
    </citation>
    <scope>NUCLEOTIDE SEQUENCE</scope>
</reference>
<organism evidence="5">
    <name type="scientific">Clastoptera arizonana</name>
    <name type="common">Arizona spittle bug</name>
    <dbReference type="NCBI Taxonomy" id="38151"/>
    <lineage>
        <taxon>Eukaryota</taxon>
        <taxon>Metazoa</taxon>
        <taxon>Ecdysozoa</taxon>
        <taxon>Arthropoda</taxon>
        <taxon>Hexapoda</taxon>
        <taxon>Insecta</taxon>
        <taxon>Pterygota</taxon>
        <taxon>Neoptera</taxon>
        <taxon>Paraneoptera</taxon>
        <taxon>Hemiptera</taxon>
        <taxon>Auchenorrhyncha</taxon>
        <taxon>Cercopoidea</taxon>
        <taxon>Clastopteridae</taxon>
        <taxon>Clastoptera</taxon>
    </lineage>
</organism>
<dbReference type="SMART" id="SM00228">
    <property type="entry name" value="PDZ"/>
    <property type="match status" value="1"/>
</dbReference>
<keyword evidence="2" id="KW-0472">Membrane</keyword>
<evidence type="ECO:0000256" key="2">
    <source>
        <dbReference type="ARBA" id="ARBA00023136"/>
    </source>
</evidence>
<comment type="subcellular location">
    <subcellularLocation>
        <location evidence="1">Membrane</location>
    </subcellularLocation>
</comment>
<protein>
    <recommendedName>
        <fullName evidence="4">PDZ domain-containing protein</fullName>
    </recommendedName>
</protein>
<dbReference type="EMBL" id="GEDC01014812">
    <property type="protein sequence ID" value="JAS22486.1"/>
    <property type="molecule type" value="Transcribed_RNA"/>
</dbReference>
<feature type="compositionally biased region" description="Acidic residues" evidence="3">
    <location>
        <begin position="152"/>
        <end position="161"/>
    </location>
</feature>
<feature type="compositionally biased region" description="Acidic residues" evidence="3">
    <location>
        <begin position="190"/>
        <end position="200"/>
    </location>
</feature>
<dbReference type="AlphaFoldDB" id="A0A1B6DA09"/>
<dbReference type="PANTHER" id="PTHR23119">
    <property type="entry name" value="DISCS LARGE"/>
    <property type="match status" value="1"/>
</dbReference>
<dbReference type="InterPro" id="IPR036034">
    <property type="entry name" value="PDZ_sf"/>
</dbReference>
<feature type="domain" description="PDZ" evidence="4">
    <location>
        <begin position="1"/>
        <end position="55"/>
    </location>
</feature>
<feature type="region of interest" description="Disordered" evidence="3">
    <location>
        <begin position="90"/>
        <end position="206"/>
    </location>
</feature>
<dbReference type="GO" id="GO:0019901">
    <property type="term" value="F:protein kinase binding"/>
    <property type="evidence" value="ECO:0007669"/>
    <property type="project" value="TreeGrafter"/>
</dbReference>
<dbReference type="GO" id="GO:0045197">
    <property type="term" value="P:establishment or maintenance of epithelial cell apical/basal polarity"/>
    <property type="evidence" value="ECO:0007669"/>
    <property type="project" value="TreeGrafter"/>
</dbReference>
<evidence type="ECO:0000313" key="5">
    <source>
        <dbReference type="EMBL" id="JAS22486.1"/>
    </source>
</evidence>
<dbReference type="GO" id="GO:0016323">
    <property type="term" value="C:basolateral plasma membrane"/>
    <property type="evidence" value="ECO:0007669"/>
    <property type="project" value="TreeGrafter"/>
</dbReference>
<dbReference type="GO" id="GO:0043113">
    <property type="term" value="P:receptor clustering"/>
    <property type="evidence" value="ECO:0007669"/>
    <property type="project" value="TreeGrafter"/>
</dbReference>
<name>A0A1B6DA09_9HEMI</name>
<dbReference type="InterPro" id="IPR050614">
    <property type="entry name" value="Synaptic_Scaffolding_LAP-MAGUK"/>
</dbReference>
<accession>A0A1B6DA09</accession>
<feature type="non-terminal residue" evidence="5">
    <location>
        <position position="1"/>
    </location>
</feature>
<dbReference type="SUPFAM" id="SSF50156">
    <property type="entry name" value="PDZ domain-like"/>
    <property type="match status" value="1"/>
</dbReference>